<dbReference type="InterPro" id="IPR047901">
    <property type="entry name" value="BC1881-like"/>
</dbReference>
<keyword evidence="2" id="KW-1185">Reference proteome</keyword>
<evidence type="ECO:0000313" key="2">
    <source>
        <dbReference type="Proteomes" id="UP000628736"/>
    </source>
</evidence>
<organism evidence="1 2">
    <name type="scientific">Flintibacter hominis</name>
    <dbReference type="NCBI Taxonomy" id="2763048"/>
    <lineage>
        <taxon>Bacteria</taxon>
        <taxon>Bacillati</taxon>
        <taxon>Bacillota</taxon>
        <taxon>Clostridia</taxon>
        <taxon>Eubacteriales</taxon>
        <taxon>Flintibacter</taxon>
    </lineage>
</organism>
<proteinExistence type="predicted"/>
<protein>
    <submittedName>
        <fullName evidence="1">BC1881 family protein</fullName>
    </submittedName>
</protein>
<sequence>MNLSNVKTCDLVAELSHREGVEKHTAEPYQDVTVSVNGPAVVLVVID</sequence>
<accession>A0A8J6MDU2</accession>
<dbReference type="RefSeq" id="WP_186853327.1">
    <property type="nucleotide sequence ID" value="NZ_JACOPO010000010.1"/>
</dbReference>
<comment type="caution">
    <text evidence="1">The sequence shown here is derived from an EMBL/GenBank/DDBJ whole genome shotgun (WGS) entry which is preliminary data.</text>
</comment>
<name>A0A8J6MDU2_9FIRM</name>
<evidence type="ECO:0000313" key="1">
    <source>
        <dbReference type="EMBL" id="MBC5723606.1"/>
    </source>
</evidence>
<dbReference type="AlphaFoldDB" id="A0A8J6MDU2"/>
<reference evidence="1" key="1">
    <citation type="submission" date="2020-08" db="EMBL/GenBank/DDBJ databases">
        <title>Genome public.</title>
        <authorList>
            <person name="Liu C."/>
            <person name="Sun Q."/>
        </authorList>
    </citation>
    <scope>NUCLEOTIDE SEQUENCE</scope>
    <source>
        <strain evidence="1">NSJ-23</strain>
    </source>
</reference>
<dbReference type="NCBIfam" id="NF033495">
    <property type="entry name" value="phage_BC1881"/>
    <property type="match status" value="1"/>
</dbReference>
<gene>
    <name evidence="1" type="ORF">H8S11_12385</name>
</gene>
<dbReference type="EMBL" id="JACOPO010000010">
    <property type="protein sequence ID" value="MBC5723606.1"/>
    <property type="molecule type" value="Genomic_DNA"/>
</dbReference>
<dbReference type="Proteomes" id="UP000628736">
    <property type="component" value="Unassembled WGS sequence"/>
</dbReference>